<feature type="compositionally biased region" description="Polar residues" evidence="1">
    <location>
        <begin position="109"/>
        <end position="123"/>
    </location>
</feature>
<gene>
    <name evidence="2" type="ORF">CYMTET_38159</name>
</gene>
<dbReference type="SUPFAM" id="SSF56112">
    <property type="entry name" value="Protein kinase-like (PK-like)"/>
    <property type="match status" value="1"/>
</dbReference>
<evidence type="ECO:0000256" key="1">
    <source>
        <dbReference type="SAM" id="MobiDB-lite"/>
    </source>
</evidence>
<keyword evidence="3" id="KW-1185">Reference proteome</keyword>
<dbReference type="Gene3D" id="1.10.510.10">
    <property type="entry name" value="Transferase(Phosphotransferase) domain 1"/>
    <property type="match status" value="1"/>
</dbReference>
<accession>A0AAE0F577</accession>
<reference evidence="2 3" key="1">
    <citation type="journal article" date="2015" name="Genome Biol. Evol.">
        <title>Comparative Genomics of a Bacterivorous Green Alga Reveals Evolutionary Causalities and Consequences of Phago-Mixotrophic Mode of Nutrition.</title>
        <authorList>
            <person name="Burns J.A."/>
            <person name="Paasch A."/>
            <person name="Narechania A."/>
            <person name="Kim E."/>
        </authorList>
    </citation>
    <scope>NUCLEOTIDE SEQUENCE [LARGE SCALE GENOMIC DNA]</scope>
    <source>
        <strain evidence="2 3">PLY_AMNH</strain>
    </source>
</reference>
<organism evidence="2 3">
    <name type="scientific">Cymbomonas tetramitiformis</name>
    <dbReference type="NCBI Taxonomy" id="36881"/>
    <lineage>
        <taxon>Eukaryota</taxon>
        <taxon>Viridiplantae</taxon>
        <taxon>Chlorophyta</taxon>
        <taxon>Pyramimonadophyceae</taxon>
        <taxon>Pyramimonadales</taxon>
        <taxon>Pyramimonadaceae</taxon>
        <taxon>Cymbomonas</taxon>
    </lineage>
</organism>
<dbReference type="AlphaFoldDB" id="A0AAE0F577"/>
<protein>
    <submittedName>
        <fullName evidence="2">Uncharacterized protein</fullName>
    </submittedName>
</protein>
<feature type="compositionally biased region" description="Basic and acidic residues" evidence="1">
    <location>
        <begin position="125"/>
        <end position="134"/>
    </location>
</feature>
<dbReference type="EMBL" id="LGRX02025349">
    <property type="protein sequence ID" value="KAK3252546.1"/>
    <property type="molecule type" value="Genomic_DNA"/>
</dbReference>
<evidence type="ECO:0000313" key="2">
    <source>
        <dbReference type="EMBL" id="KAK3252546.1"/>
    </source>
</evidence>
<comment type="caution">
    <text evidence="2">The sequence shown here is derived from an EMBL/GenBank/DDBJ whole genome shotgun (WGS) entry which is preliminary data.</text>
</comment>
<proteinExistence type="predicted"/>
<dbReference type="InterPro" id="IPR011009">
    <property type="entry name" value="Kinase-like_dom_sf"/>
</dbReference>
<sequence>MCVHACSVTQTFKSRYEIDKGKAVCKGASGVVCFGMDRLSKNQVALKFFANKTEFEAELKNCSACNSIYIVKVLDMCIAEEMIPEPLTDSSTTGPAAPLPTPGEPVLISDTNTVTTEVESPEQNVDDKADVKEEPSEDAPPSVEKSKEESVDADGEATGEATEAASKELKESAKIQDAAAASEVAKPAQETTPAVIEKRAAVIDDFCCLVLERGEYNLQEYAKKAGRRLDAVKKKGVLNDIFNGISSMHLSADFLRAKLKFVEDCVYQGTKGLVTDTLLKEYIDEFERGKNKTSL</sequence>
<name>A0AAE0F577_9CHLO</name>
<evidence type="ECO:0000313" key="3">
    <source>
        <dbReference type="Proteomes" id="UP001190700"/>
    </source>
</evidence>
<feature type="region of interest" description="Disordered" evidence="1">
    <location>
        <begin position="87"/>
        <end position="160"/>
    </location>
</feature>
<dbReference type="Proteomes" id="UP001190700">
    <property type="component" value="Unassembled WGS sequence"/>
</dbReference>